<feature type="compositionally biased region" description="Basic and acidic residues" evidence="4">
    <location>
        <begin position="331"/>
        <end position="340"/>
    </location>
</feature>
<evidence type="ECO:0000256" key="1">
    <source>
        <dbReference type="ARBA" id="ARBA00023015"/>
    </source>
</evidence>
<dbReference type="InterPro" id="IPR014710">
    <property type="entry name" value="RmlC-like_jellyroll"/>
</dbReference>
<evidence type="ECO:0000256" key="3">
    <source>
        <dbReference type="ARBA" id="ARBA00023163"/>
    </source>
</evidence>
<dbReference type="CDD" id="cd00038">
    <property type="entry name" value="CAP_ED"/>
    <property type="match status" value="1"/>
</dbReference>
<dbReference type="InterPro" id="IPR036390">
    <property type="entry name" value="WH_DNA-bd_sf"/>
</dbReference>
<proteinExistence type="predicted"/>
<evidence type="ECO:0000259" key="5">
    <source>
        <dbReference type="PROSITE" id="PS50042"/>
    </source>
</evidence>
<dbReference type="InterPro" id="IPR018490">
    <property type="entry name" value="cNMP-bd_dom_sf"/>
</dbReference>
<name>A0A5C6B5L1_9PLAN</name>
<feature type="region of interest" description="Disordered" evidence="4">
    <location>
        <begin position="320"/>
        <end position="340"/>
    </location>
</feature>
<dbReference type="GO" id="GO:0003677">
    <property type="term" value="F:DNA binding"/>
    <property type="evidence" value="ECO:0007669"/>
    <property type="project" value="UniProtKB-KW"/>
</dbReference>
<dbReference type="GO" id="GO:0003700">
    <property type="term" value="F:DNA-binding transcription factor activity"/>
    <property type="evidence" value="ECO:0007669"/>
    <property type="project" value="TreeGrafter"/>
</dbReference>
<evidence type="ECO:0000256" key="4">
    <source>
        <dbReference type="SAM" id="MobiDB-lite"/>
    </source>
</evidence>
<dbReference type="Gene3D" id="2.60.120.10">
    <property type="entry name" value="Jelly Rolls"/>
    <property type="match status" value="1"/>
</dbReference>
<dbReference type="PROSITE" id="PS51063">
    <property type="entry name" value="HTH_CRP_2"/>
    <property type="match status" value="1"/>
</dbReference>
<dbReference type="SMART" id="SM00100">
    <property type="entry name" value="cNMP"/>
    <property type="match status" value="1"/>
</dbReference>
<dbReference type="SMART" id="SM00419">
    <property type="entry name" value="HTH_CRP"/>
    <property type="match status" value="1"/>
</dbReference>
<evidence type="ECO:0000313" key="8">
    <source>
        <dbReference type="Proteomes" id="UP000320735"/>
    </source>
</evidence>
<gene>
    <name evidence="7" type="primary">ntcA</name>
    <name evidence="7" type="ORF">CA54_49860</name>
</gene>
<dbReference type="PANTHER" id="PTHR24567">
    <property type="entry name" value="CRP FAMILY TRANSCRIPTIONAL REGULATORY PROTEIN"/>
    <property type="match status" value="1"/>
</dbReference>
<evidence type="ECO:0000313" key="7">
    <source>
        <dbReference type="EMBL" id="TWU06589.1"/>
    </source>
</evidence>
<reference evidence="7 8" key="1">
    <citation type="submission" date="2019-02" db="EMBL/GenBank/DDBJ databases">
        <title>Deep-cultivation of Planctomycetes and their phenomic and genomic characterization uncovers novel biology.</title>
        <authorList>
            <person name="Wiegand S."/>
            <person name="Jogler M."/>
            <person name="Boedeker C."/>
            <person name="Pinto D."/>
            <person name="Vollmers J."/>
            <person name="Rivas-Marin E."/>
            <person name="Kohn T."/>
            <person name="Peeters S.H."/>
            <person name="Heuer A."/>
            <person name="Rast P."/>
            <person name="Oberbeckmann S."/>
            <person name="Bunk B."/>
            <person name="Jeske O."/>
            <person name="Meyerdierks A."/>
            <person name="Storesund J.E."/>
            <person name="Kallscheuer N."/>
            <person name="Luecker S."/>
            <person name="Lage O.M."/>
            <person name="Pohl T."/>
            <person name="Merkel B.J."/>
            <person name="Hornburger P."/>
            <person name="Mueller R.-W."/>
            <person name="Bruemmer F."/>
            <person name="Labrenz M."/>
            <person name="Spormann A.M."/>
            <person name="Op Den Camp H."/>
            <person name="Overmann J."/>
            <person name="Amann R."/>
            <person name="Jetten M.S.M."/>
            <person name="Mascher T."/>
            <person name="Medema M.H."/>
            <person name="Devos D.P."/>
            <person name="Kaster A.-K."/>
            <person name="Ovreas L."/>
            <person name="Rohde M."/>
            <person name="Galperin M.Y."/>
            <person name="Jogler C."/>
        </authorList>
    </citation>
    <scope>NUCLEOTIDE SEQUENCE [LARGE SCALE GENOMIC DNA]</scope>
    <source>
        <strain evidence="7 8">CA54</strain>
    </source>
</reference>
<dbReference type="Pfam" id="PF13545">
    <property type="entry name" value="HTH_Crp_2"/>
    <property type="match status" value="1"/>
</dbReference>
<keyword evidence="1" id="KW-0805">Transcription regulation</keyword>
<dbReference type="SUPFAM" id="SSF46785">
    <property type="entry name" value="Winged helix' DNA-binding domain"/>
    <property type="match status" value="1"/>
</dbReference>
<dbReference type="Pfam" id="PF00027">
    <property type="entry name" value="cNMP_binding"/>
    <property type="match status" value="1"/>
</dbReference>
<dbReference type="GO" id="GO:0005829">
    <property type="term" value="C:cytosol"/>
    <property type="evidence" value="ECO:0007669"/>
    <property type="project" value="TreeGrafter"/>
</dbReference>
<dbReference type="PROSITE" id="PS50042">
    <property type="entry name" value="CNMP_BINDING_3"/>
    <property type="match status" value="1"/>
</dbReference>
<dbReference type="InterPro" id="IPR050397">
    <property type="entry name" value="Env_Response_Regulators"/>
</dbReference>
<protein>
    <submittedName>
        <fullName evidence="7">Global nitrogen regulator</fullName>
    </submittedName>
</protein>
<keyword evidence="3" id="KW-0804">Transcription</keyword>
<accession>A0A5C6B5L1</accession>
<dbReference type="PRINTS" id="PR00034">
    <property type="entry name" value="HTHCRP"/>
</dbReference>
<dbReference type="InterPro" id="IPR000595">
    <property type="entry name" value="cNMP-bd_dom"/>
</dbReference>
<organism evidence="7 8">
    <name type="scientific">Symmachiella macrocystis</name>
    <dbReference type="NCBI Taxonomy" id="2527985"/>
    <lineage>
        <taxon>Bacteria</taxon>
        <taxon>Pseudomonadati</taxon>
        <taxon>Planctomycetota</taxon>
        <taxon>Planctomycetia</taxon>
        <taxon>Planctomycetales</taxon>
        <taxon>Planctomycetaceae</taxon>
        <taxon>Symmachiella</taxon>
    </lineage>
</organism>
<evidence type="ECO:0000259" key="6">
    <source>
        <dbReference type="PROSITE" id="PS51063"/>
    </source>
</evidence>
<dbReference type="InterPro" id="IPR012318">
    <property type="entry name" value="HTH_CRP"/>
</dbReference>
<dbReference type="EMBL" id="SJPP01000003">
    <property type="protein sequence ID" value="TWU06589.1"/>
    <property type="molecule type" value="Genomic_DNA"/>
</dbReference>
<comment type="caution">
    <text evidence="7">The sequence shown here is derived from an EMBL/GenBank/DDBJ whole genome shotgun (WGS) entry which is preliminary data.</text>
</comment>
<feature type="domain" description="HTH crp-type" evidence="6">
    <location>
        <begin position="242"/>
        <end position="315"/>
    </location>
</feature>
<sequence>MSQGSFVKSLPGFIVYAEHCDLPQPVALSEVTQTAMTGVRPGVLPEYYLRGILLTLWGGMRRRFGTRLARRRRPERHRSLQVTGHCEPARLGIDSMSEKFWHLKSCQLFERLTDEQVSQLESRAQVRTFGRGELVYLPSDPGTTVLLVASGRIKLYHITSDGKQALLGFMEPGELFGELSVFDGGEREEFAEAMEKSSVISIPREQLQAVMDAHAHVSMGITKLMGLRRRRLERRLKSLLFRSNRERLVHLLLELVEKYGQRTPEGIQLSIKLSHQELANVIGSTRETVTVLLGELQDEGSLMIRRRQIVITNMPRLAAAVDSPPPTIPEPTERKSAPAF</sequence>
<dbReference type="CDD" id="cd00092">
    <property type="entry name" value="HTH_CRP"/>
    <property type="match status" value="1"/>
</dbReference>
<keyword evidence="2" id="KW-0238">DNA-binding</keyword>
<dbReference type="AlphaFoldDB" id="A0A5C6B5L1"/>
<dbReference type="Proteomes" id="UP000320735">
    <property type="component" value="Unassembled WGS sequence"/>
</dbReference>
<dbReference type="SUPFAM" id="SSF51206">
    <property type="entry name" value="cAMP-binding domain-like"/>
    <property type="match status" value="1"/>
</dbReference>
<dbReference type="InterPro" id="IPR036388">
    <property type="entry name" value="WH-like_DNA-bd_sf"/>
</dbReference>
<keyword evidence="8" id="KW-1185">Reference proteome</keyword>
<dbReference type="PANTHER" id="PTHR24567:SF74">
    <property type="entry name" value="HTH-TYPE TRANSCRIPTIONAL REGULATOR ARCR"/>
    <property type="match status" value="1"/>
</dbReference>
<dbReference type="Gene3D" id="1.10.10.10">
    <property type="entry name" value="Winged helix-like DNA-binding domain superfamily/Winged helix DNA-binding domain"/>
    <property type="match status" value="1"/>
</dbReference>
<feature type="domain" description="Cyclic nucleotide-binding" evidence="5">
    <location>
        <begin position="108"/>
        <end position="211"/>
    </location>
</feature>
<evidence type="ECO:0000256" key="2">
    <source>
        <dbReference type="ARBA" id="ARBA00023125"/>
    </source>
</evidence>